<reference evidence="1 2" key="1">
    <citation type="submission" date="2020-04" db="EMBL/GenBank/DDBJ databases">
        <authorList>
            <person name="Laetsch R D."/>
            <person name="Stevens L."/>
            <person name="Kumar S."/>
            <person name="Blaxter L. M."/>
        </authorList>
    </citation>
    <scope>NUCLEOTIDE SEQUENCE [LARGE SCALE GENOMIC DNA]</scope>
</reference>
<comment type="caution">
    <text evidence="1">The sequence shown here is derived from an EMBL/GenBank/DDBJ whole genome shotgun (WGS) entry which is preliminary data.</text>
</comment>
<dbReference type="EMBL" id="CADEPM010000002">
    <property type="protein sequence ID" value="CAB3399490.1"/>
    <property type="molecule type" value="Genomic_DNA"/>
</dbReference>
<name>A0A8S1EFJ6_9PELO</name>
<gene>
    <name evidence="1" type="ORF">CBOVIS_LOCUS2603</name>
</gene>
<proteinExistence type="predicted"/>
<evidence type="ECO:0000313" key="1">
    <source>
        <dbReference type="EMBL" id="CAB3399490.1"/>
    </source>
</evidence>
<dbReference type="AlphaFoldDB" id="A0A8S1EFJ6"/>
<keyword evidence="2" id="KW-1185">Reference proteome</keyword>
<dbReference type="Proteomes" id="UP000494206">
    <property type="component" value="Unassembled WGS sequence"/>
</dbReference>
<sequence length="103" mass="11635">MNFSDSVRCIVQTPEAAQVALFICEMSNIGDTYGKYLSQNLIYLEIKNLCQQAKLSLENLQTCLNAGFPLEQADIELVRTDVSRMCNLIDALAKSYENHRQTN</sequence>
<organism evidence="1 2">
    <name type="scientific">Caenorhabditis bovis</name>
    <dbReference type="NCBI Taxonomy" id="2654633"/>
    <lineage>
        <taxon>Eukaryota</taxon>
        <taxon>Metazoa</taxon>
        <taxon>Ecdysozoa</taxon>
        <taxon>Nematoda</taxon>
        <taxon>Chromadorea</taxon>
        <taxon>Rhabditida</taxon>
        <taxon>Rhabditina</taxon>
        <taxon>Rhabditomorpha</taxon>
        <taxon>Rhabditoidea</taxon>
        <taxon>Rhabditidae</taxon>
        <taxon>Peloderinae</taxon>
        <taxon>Caenorhabditis</taxon>
    </lineage>
</organism>
<protein>
    <submittedName>
        <fullName evidence="1">Uncharacterized protein</fullName>
    </submittedName>
</protein>
<evidence type="ECO:0000313" key="2">
    <source>
        <dbReference type="Proteomes" id="UP000494206"/>
    </source>
</evidence>
<accession>A0A8S1EFJ6</accession>